<dbReference type="SUPFAM" id="SSF48264">
    <property type="entry name" value="Cytochrome P450"/>
    <property type="match status" value="1"/>
</dbReference>
<gene>
    <name evidence="6" type="ORF">PF011_g24971</name>
</gene>
<accession>A0A6A3HTV0</accession>
<dbReference type="GO" id="GO:0016705">
    <property type="term" value="F:oxidoreductase activity, acting on paired donors, with incorporation or reduction of molecular oxygen"/>
    <property type="evidence" value="ECO:0007669"/>
    <property type="project" value="InterPro"/>
</dbReference>
<dbReference type="Proteomes" id="UP000460718">
    <property type="component" value="Unassembled WGS sequence"/>
</dbReference>
<reference evidence="6 7" key="1">
    <citation type="submission" date="2018-09" db="EMBL/GenBank/DDBJ databases">
        <title>Genomic investigation of the strawberry pathogen Phytophthora fragariae indicates pathogenicity is determined by transcriptional variation in three key races.</title>
        <authorList>
            <person name="Adams T.M."/>
            <person name="Armitage A.D."/>
            <person name="Sobczyk M.K."/>
            <person name="Bates H.J."/>
            <person name="Dunwell J.M."/>
            <person name="Nellist C.F."/>
            <person name="Harrison R.J."/>
        </authorList>
    </citation>
    <scope>NUCLEOTIDE SEQUENCE [LARGE SCALE GENOMIC DNA]</scope>
    <source>
        <strain evidence="6 7">SCRP245</strain>
    </source>
</reference>
<evidence type="ECO:0000256" key="5">
    <source>
        <dbReference type="PIRSR" id="PIRSR602401-1"/>
    </source>
</evidence>
<dbReference type="PANTHER" id="PTHR24296">
    <property type="entry name" value="CYTOCHROME P450"/>
    <property type="match status" value="1"/>
</dbReference>
<proteinExistence type="inferred from homology"/>
<evidence type="ECO:0000256" key="1">
    <source>
        <dbReference type="ARBA" id="ARBA00010617"/>
    </source>
</evidence>
<dbReference type="Pfam" id="PF00067">
    <property type="entry name" value="p450"/>
    <property type="match status" value="1"/>
</dbReference>
<keyword evidence="2 5" id="KW-0479">Metal-binding</keyword>
<keyword evidence="3" id="KW-0560">Oxidoreductase</keyword>
<keyword evidence="4 5" id="KW-0408">Iron</keyword>
<evidence type="ECO:0000313" key="6">
    <source>
        <dbReference type="EMBL" id="KAE8974156.1"/>
    </source>
</evidence>
<dbReference type="GO" id="GO:0020037">
    <property type="term" value="F:heme binding"/>
    <property type="evidence" value="ECO:0007669"/>
    <property type="project" value="InterPro"/>
</dbReference>
<evidence type="ECO:0000256" key="4">
    <source>
        <dbReference type="ARBA" id="ARBA00023004"/>
    </source>
</evidence>
<keyword evidence="5" id="KW-0349">Heme</keyword>
<name>A0A6A3HTV0_9STRA</name>
<dbReference type="GO" id="GO:0004497">
    <property type="term" value="F:monooxygenase activity"/>
    <property type="evidence" value="ECO:0007669"/>
    <property type="project" value="InterPro"/>
</dbReference>
<evidence type="ECO:0000256" key="3">
    <source>
        <dbReference type="ARBA" id="ARBA00023002"/>
    </source>
</evidence>
<feature type="binding site" description="axial binding residue" evidence="5">
    <location>
        <position position="465"/>
    </location>
    <ligand>
        <name>heme</name>
        <dbReference type="ChEBI" id="CHEBI:30413"/>
    </ligand>
    <ligandPart>
        <name>Fe</name>
        <dbReference type="ChEBI" id="CHEBI:18248"/>
    </ligandPart>
</feature>
<dbReference type="AlphaFoldDB" id="A0A6A3HTV0"/>
<evidence type="ECO:0000256" key="2">
    <source>
        <dbReference type="ARBA" id="ARBA00022723"/>
    </source>
</evidence>
<dbReference type="InterPro" id="IPR036396">
    <property type="entry name" value="Cyt_P450_sf"/>
</dbReference>
<dbReference type="Gene3D" id="1.10.630.10">
    <property type="entry name" value="Cytochrome P450"/>
    <property type="match status" value="1"/>
</dbReference>
<dbReference type="GO" id="GO:0005506">
    <property type="term" value="F:iron ion binding"/>
    <property type="evidence" value="ECO:0007669"/>
    <property type="project" value="InterPro"/>
</dbReference>
<comment type="cofactor">
    <cofactor evidence="5">
        <name>heme</name>
        <dbReference type="ChEBI" id="CHEBI:30413"/>
    </cofactor>
</comment>
<protein>
    <recommendedName>
        <fullName evidence="8">Cytochrome P450</fullName>
    </recommendedName>
</protein>
<sequence length="522" mass="58393">MWTPQNHAATSSAVLLTAAALYAGWQIAVSLYSQRVLDAAITKQKLHSPESTLPVLGNTLDLLIFERDRLWDWVTEQSHLSGGKPWVLRVVGRPTSLVVTSPEALEDIFKTQFETFERGADMRELFYAFFGDGIIGADGDKWVKQRRTASLMFTARTLREVVDTVSKEKSLQLRDVLAECAKQGRVVSMKSLLTKLSGDIFTKIGFGVDLNNLAGDVDSEMDHPFMEAVEVYTEVLGARLLSPTWMWKLKRLLNVGDERALKHANKVVHDFTHEVMRKSLEKKADGSANGRKDLLNLFMEANDTTDVQVVRDSVMNFLLAGSETTSFSLAWVIVNLNRYPDVLAKLRAEFRDKLPGLMTGEIDVPTFEDLQNLPYLEAVVRESLRLYVTAVNRIANQSTTLSDGTFVPLGCGVMVSLYAAARMKGVWGEDAGEYKPERWIDPETGKVKHVSSFKFISFIAGPRQCIGMRFALLQMRIAIAVLFSRFDLKTVDDPFEITYDIAFTLPVKGPLNVSVHEIASAR</sequence>
<dbReference type="InterPro" id="IPR001128">
    <property type="entry name" value="Cyt_P450"/>
</dbReference>
<evidence type="ECO:0000313" key="7">
    <source>
        <dbReference type="Proteomes" id="UP000460718"/>
    </source>
</evidence>
<dbReference type="EMBL" id="QXFW01002946">
    <property type="protein sequence ID" value="KAE8974156.1"/>
    <property type="molecule type" value="Genomic_DNA"/>
</dbReference>
<dbReference type="InterPro" id="IPR002401">
    <property type="entry name" value="Cyt_P450_E_grp-I"/>
</dbReference>
<dbReference type="CDD" id="cd11064">
    <property type="entry name" value="CYP86A"/>
    <property type="match status" value="1"/>
</dbReference>
<evidence type="ECO:0008006" key="8">
    <source>
        <dbReference type="Google" id="ProtNLM"/>
    </source>
</evidence>
<dbReference type="PRINTS" id="PR00385">
    <property type="entry name" value="P450"/>
</dbReference>
<dbReference type="PRINTS" id="PR00463">
    <property type="entry name" value="EP450I"/>
</dbReference>
<comment type="caution">
    <text evidence="6">The sequence shown here is derived from an EMBL/GenBank/DDBJ whole genome shotgun (WGS) entry which is preliminary data.</text>
</comment>
<comment type="similarity">
    <text evidence="1">Belongs to the cytochrome P450 family.</text>
</comment>
<organism evidence="6 7">
    <name type="scientific">Phytophthora fragariae</name>
    <dbReference type="NCBI Taxonomy" id="53985"/>
    <lineage>
        <taxon>Eukaryota</taxon>
        <taxon>Sar</taxon>
        <taxon>Stramenopiles</taxon>
        <taxon>Oomycota</taxon>
        <taxon>Peronosporomycetes</taxon>
        <taxon>Peronosporales</taxon>
        <taxon>Peronosporaceae</taxon>
        <taxon>Phytophthora</taxon>
    </lineage>
</organism>